<dbReference type="SUPFAM" id="SSF47413">
    <property type="entry name" value="lambda repressor-like DNA-binding domains"/>
    <property type="match status" value="1"/>
</dbReference>
<gene>
    <name evidence="2" type="ordered locus">Sputcn32_3927</name>
</gene>
<dbReference type="Pfam" id="PF13443">
    <property type="entry name" value="HTH_26"/>
    <property type="match status" value="1"/>
</dbReference>
<evidence type="ECO:0000313" key="2">
    <source>
        <dbReference type="EMBL" id="ABP77633.1"/>
    </source>
</evidence>
<dbReference type="PROSITE" id="PS50943">
    <property type="entry name" value="HTH_CROC1"/>
    <property type="match status" value="1"/>
</dbReference>
<dbReference type="EMBL" id="CP000681">
    <property type="protein sequence ID" value="ABP77633.1"/>
    <property type="molecule type" value="Genomic_DNA"/>
</dbReference>
<sequence>MSNKKEEIHDLLKKRMKELNIKSVEISRKTGVSKHMVSKAINGHLVKSDSGSMLKICNFLGVNLNQLQVTTFESSRELSPEKCQVIMNAVRDVWDGTQESAVAIAQLLQSARWISRTGDN</sequence>
<dbReference type="KEGG" id="spc:Sputcn32_3927"/>
<protein>
    <submittedName>
        <fullName evidence="2">Helix-turn-helix domain protein</fullName>
    </submittedName>
</protein>
<organism evidence="2">
    <name type="scientific">Shewanella putrefaciens (strain CN-32 / ATCC BAA-453)</name>
    <dbReference type="NCBI Taxonomy" id="319224"/>
    <lineage>
        <taxon>Bacteria</taxon>
        <taxon>Pseudomonadati</taxon>
        <taxon>Pseudomonadota</taxon>
        <taxon>Gammaproteobacteria</taxon>
        <taxon>Alteromonadales</taxon>
        <taxon>Shewanellaceae</taxon>
        <taxon>Shewanella</taxon>
    </lineage>
</organism>
<dbReference type="Gene3D" id="1.10.260.40">
    <property type="entry name" value="lambda repressor-like DNA-binding domains"/>
    <property type="match status" value="1"/>
</dbReference>
<dbReference type="GO" id="GO:0003677">
    <property type="term" value="F:DNA binding"/>
    <property type="evidence" value="ECO:0007669"/>
    <property type="project" value="InterPro"/>
</dbReference>
<name>A4YCF0_SHEPC</name>
<dbReference type="SMART" id="SM00530">
    <property type="entry name" value="HTH_XRE"/>
    <property type="match status" value="1"/>
</dbReference>
<dbReference type="HOGENOM" id="CLU_2048149_0_0_6"/>
<accession>A4YCF0</accession>
<dbReference type="InterPro" id="IPR010982">
    <property type="entry name" value="Lambda_DNA-bd_dom_sf"/>
</dbReference>
<dbReference type="CDD" id="cd00093">
    <property type="entry name" value="HTH_XRE"/>
    <property type="match status" value="1"/>
</dbReference>
<proteinExistence type="predicted"/>
<feature type="domain" description="HTH cro/C1-type" evidence="1">
    <location>
        <begin position="12"/>
        <end position="67"/>
    </location>
</feature>
<dbReference type="InterPro" id="IPR001387">
    <property type="entry name" value="Cro/C1-type_HTH"/>
</dbReference>
<evidence type="ECO:0000259" key="1">
    <source>
        <dbReference type="PROSITE" id="PS50943"/>
    </source>
</evidence>
<dbReference type="AlphaFoldDB" id="A4YCF0"/>
<reference evidence="2" key="1">
    <citation type="submission" date="2007-04" db="EMBL/GenBank/DDBJ databases">
        <title>Complete sequence of Shewanella putrefaciens CN-32.</title>
        <authorList>
            <consortium name="US DOE Joint Genome Institute"/>
            <person name="Copeland A."/>
            <person name="Lucas S."/>
            <person name="Lapidus A."/>
            <person name="Barry K."/>
            <person name="Detter J.C."/>
            <person name="Glavina del Rio T."/>
            <person name="Hammon N."/>
            <person name="Israni S."/>
            <person name="Dalin E."/>
            <person name="Tice H."/>
            <person name="Pitluck S."/>
            <person name="Chain P."/>
            <person name="Malfatti S."/>
            <person name="Shin M."/>
            <person name="Vergez L."/>
            <person name="Schmutz J."/>
            <person name="Larimer F."/>
            <person name="Land M."/>
            <person name="Hauser L."/>
            <person name="Kyrpides N."/>
            <person name="Mikhailova N."/>
            <person name="Romine M.F."/>
            <person name="Fredrickson J."/>
            <person name="Tiedje J."/>
            <person name="Richardson P."/>
        </authorList>
    </citation>
    <scope>NUCLEOTIDE SEQUENCE [LARGE SCALE GENOMIC DNA]</scope>
    <source>
        <strain evidence="2">CN-32</strain>
    </source>
</reference>